<evidence type="ECO:0000313" key="2">
    <source>
        <dbReference type="Proteomes" id="UP000185860"/>
    </source>
</evidence>
<dbReference type="SUPFAM" id="SSF53335">
    <property type="entry name" value="S-adenosyl-L-methionine-dependent methyltransferases"/>
    <property type="match status" value="1"/>
</dbReference>
<dbReference type="STRING" id="454136.NIES2119_02065"/>
<reference evidence="1 2" key="1">
    <citation type="submission" date="2016-11" db="EMBL/GenBank/DDBJ databases">
        <title>Draft Genome Sequences of Nine Cyanobacterial Strains from Diverse Habitats.</title>
        <authorList>
            <person name="Zhu T."/>
            <person name="Hou S."/>
            <person name="Lu X."/>
            <person name="Hess W.R."/>
        </authorList>
    </citation>
    <scope>NUCLEOTIDE SEQUENCE [LARGE SCALE GENOMIC DNA]</scope>
    <source>
        <strain evidence="1 2">IAM M-71</strain>
    </source>
</reference>
<proteinExistence type="predicted"/>
<dbReference type="RefSeq" id="WP_073591811.1">
    <property type="nucleotide sequence ID" value="NZ_MRCE01000002.1"/>
</dbReference>
<dbReference type="EMBL" id="MRCE01000002">
    <property type="protein sequence ID" value="OKH40431.1"/>
    <property type="molecule type" value="Genomic_DNA"/>
</dbReference>
<sequence>MKTKKVEIFQDGVYKAHLGSNKSWWFDPQFEHSFSIFNLDGFYQDDYFEYDHLPKDMVERCVDYIFEYGKKFLNREVSSILELGCGGGWFTEEFMKRGVDIVAVEGSLSGYQKTIARGIPEERVIRHDLRLPIDLGRTFDMVVCTEVAEHIEPPFSSQLISNIVKHSQVIWFSFEDPYATDLAIYVHPNEQPEIFWKNIFEFFGYKIARIPESVKSKIDDRGSHICYSKDLPVSAELNVELIQEQMDEISLSLGKEYIREIDSNARIFIKKLLPPILLEGYTIIKKNLRNK</sequence>
<dbReference type="AlphaFoldDB" id="A0A1U7ISE5"/>
<dbReference type="InterPro" id="IPR029063">
    <property type="entry name" value="SAM-dependent_MTases_sf"/>
</dbReference>
<comment type="caution">
    <text evidence="1">The sequence shown here is derived from an EMBL/GenBank/DDBJ whole genome shotgun (WGS) entry which is preliminary data.</text>
</comment>
<organism evidence="1 2">
    <name type="scientific">[Phormidium ambiguum] IAM M-71</name>
    <dbReference type="NCBI Taxonomy" id="454136"/>
    <lineage>
        <taxon>Bacteria</taxon>
        <taxon>Bacillati</taxon>
        <taxon>Cyanobacteriota</taxon>
        <taxon>Cyanophyceae</taxon>
        <taxon>Oscillatoriophycideae</taxon>
        <taxon>Aerosakkonematales</taxon>
        <taxon>Aerosakkonemataceae</taxon>
        <taxon>Floridanema</taxon>
    </lineage>
</organism>
<name>A0A1U7ISE5_9CYAN</name>
<evidence type="ECO:0008006" key="3">
    <source>
        <dbReference type="Google" id="ProtNLM"/>
    </source>
</evidence>
<evidence type="ECO:0000313" key="1">
    <source>
        <dbReference type="EMBL" id="OKH40431.1"/>
    </source>
</evidence>
<dbReference type="Pfam" id="PF13489">
    <property type="entry name" value="Methyltransf_23"/>
    <property type="match status" value="1"/>
</dbReference>
<protein>
    <recommendedName>
        <fullName evidence="3">Methyltransferase domain-containing protein</fullName>
    </recommendedName>
</protein>
<dbReference type="Gene3D" id="3.40.50.150">
    <property type="entry name" value="Vaccinia Virus protein VP39"/>
    <property type="match status" value="1"/>
</dbReference>
<gene>
    <name evidence="1" type="ORF">NIES2119_02065</name>
</gene>
<accession>A0A1U7ISE5</accession>
<dbReference type="CDD" id="cd02440">
    <property type="entry name" value="AdoMet_MTases"/>
    <property type="match status" value="1"/>
</dbReference>
<dbReference type="Proteomes" id="UP000185860">
    <property type="component" value="Unassembled WGS sequence"/>
</dbReference>
<dbReference type="OrthoDB" id="9791837at2"/>